<dbReference type="PANTHER" id="PTHR11667:SF27">
    <property type="entry name" value="ADENYLATE KINASE"/>
    <property type="match status" value="1"/>
</dbReference>
<evidence type="ECO:0000313" key="2">
    <source>
        <dbReference type="Proteomes" id="UP000008225"/>
    </source>
</evidence>
<dbReference type="PANTHER" id="PTHR11667">
    <property type="match status" value="1"/>
</dbReference>
<reference evidence="1" key="3">
    <citation type="submission" date="2025-09" db="UniProtKB">
        <authorList>
            <consortium name="Ensembl"/>
        </authorList>
    </citation>
    <scope>IDENTIFICATION</scope>
</reference>
<proteinExistence type="predicted"/>
<dbReference type="OMA" id="HQYLGCK"/>
<keyword evidence="2" id="KW-1185">Reference proteome</keyword>
<reference evidence="1" key="1">
    <citation type="submission" date="2009-03" db="EMBL/GenBank/DDBJ databases">
        <authorList>
            <person name="Warren W."/>
            <person name="Ye L."/>
            <person name="Minx P."/>
            <person name="Worley K."/>
            <person name="Gibbs R."/>
            <person name="Wilson R.K."/>
        </authorList>
    </citation>
    <scope>NUCLEOTIDE SEQUENCE [LARGE SCALE GENOMIC DNA]</scope>
</reference>
<dbReference type="AlphaFoldDB" id="A0A2R8MB18"/>
<accession>A0A2R8MB18</accession>
<evidence type="ECO:0000313" key="1">
    <source>
        <dbReference type="Ensembl" id="ENSCJAP00000056707.2"/>
    </source>
</evidence>
<reference evidence="1" key="2">
    <citation type="submission" date="2025-08" db="UniProtKB">
        <authorList>
            <consortium name="Ensembl"/>
        </authorList>
    </citation>
    <scope>IDENTIFICATION</scope>
</reference>
<dbReference type="Ensembl" id="ENSCJAT00000074390.2">
    <property type="protein sequence ID" value="ENSCJAP00000056707.2"/>
    <property type="gene ID" value="ENSCJAG00000084353.1"/>
</dbReference>
<sequence>MYRKLNSVHLTQFSGKFFSLCLLKLGDVSHKLGIQDIASPVTMDLIVSVVVICPDSFHQLSQSTSVFRVNLCEGDSGAGLPVD</sequence>
<protein>
    <submittedName>
        <fullName evidence="1">Uncharacterized protein</fullName>
    </submittedName>
</protein>
<dbReference type="GeneTree" id="ENSGT00390000014818"/>
<dbReference type="Proteomes" id="UP000008225">
    <property type="component" value="Chromosome 10"/>
</dbReference>
<name>A0A2R8MB18_CALJA</name>
<dbReference type="InParanoid" id="A0A2R8MB18"/>
<organism evidence="1 2">
    <name type="scientific">Callithrix jacchus</name>
    <name type="common">White-tufted-ear marmoset</name>
    <name type="synonym">Simia Jacchus</name>
    <dbReference type="NCBI Taxonomy" id="9483"/>
    <lineage>
        <taxon>Eukaryota</taxon>
        <taxon>Metazoa</taxon>
        <taxon>Chordata</taxon>
        <taxon>Craniata</taxon>
        <taxon>Vertebrata</taxon>
        <taxon>Euteleostomi</taxon>
        <taxon>Mammalia</taxon>
        <taxon>Eutheria</taxon>
        <taxon>Euarchontoglires</taxon>
        <taxon>Primates</taxon>
        <taxon>Haplorrhini</taxon>
        <taxon>Platyrrhini</taxon>
        <taxon>Cebidae</taxon>
        <taxon>Callitrichinae</taxon>
        <taxon>Callithrix</taxon>
        <taxon>Callithrix</taxon>
    </lineage>
</organism>